<dbReference type="RefSeq" id="WP_319627652.1">
    <property type="nucleotide sequence ID" value="NZ_JAWXRB010000039.1"/>
</dbReference>
<name>A0AAJ2RZN6_9ENTR</name>
<dbReference type="PIRSF" id="PIRSF030798">
    <property type="entry name" value="UCP030798"/>
    <property type="match status" value="1"/>
</dbReference>
<gene>
    <name evidence="2" type="ORF">SIL20_06015</name>
</gene>
<sequence length="95" mass="10366">MVSVTTGVVLLRWPIVSAVLMFLASTLKIQLRKSDYAGLAVICSLLGVIASCWFATGLLGITLHDMSVVWNNIKDVMIEVMSQTPTPSEWPMVVT</sequence>
<evidence type="ECO:0000256" key="1">
    <source>
        <dbReference type="SAM" id="Phobius"/>
    </source>
</evidence>
<dbReference type="Pfam" id="PF15940">
    <property type="entry name" value="YjcB"/>
    <property type="match status" value="1"/>
</dbReference>
<evidence type="ECO:0000313" key="2">
    <source>
        <dbReference type="EMBL" id="MDX6031065.1"/>
    </source>
</evidence>
<keyword evidence="1" id="KW-1133">Transmembrane helix</keyword>
<dbReference type="InterPro" id="IPR016958">
    <property type="entry name" value="UCP030798"/>
</dbReference>
<dbReference type="Proteomes" id="UP001282336">
    <property type="component" value="Unassembled WGS sequence"/>
</dbReference>
<feature type="transmembrane region" description="Helical" evidence="1">
    <location>
        <begin position="6"/>
        <end position="24"/>
    </location>
</feature>
<accession>A0AAJ2RZN6</accession>
<dbReference type="AlphaFoldDB" id="A0AAJ2RZN6"/>
<reference evidence="2" key="1">
    <citation type="submission" date="2023-11" db="EMBL/GenBank/DDBJ databases">
        <title>Scandinavium wanjuensis sp. nov., isolated from lettuce South Korea.</title>
        <authorList>
            <person name="Park J."/>
            <person name="Park S."/>
            <person name="Oh K.K."/>
            <person name="Cho G.S."/>
            <person name="Franz C.M.A.P."/>
        </authorList>
    </citation>
    <scope>NUCLEOTIDE SEQUENCE</scope>
    <source>
        <strain evidence="2">V105_12</strain>
    </source>
</reference>
<keyword evidence="1" id="KW-0812">Transmembrane</keyword>
<feature type="transmembrane region" description="Helical" evidence="1">
    <location>
        <begin position="36"/>
        <end position="61"/>
    </location>
</feature>
<protein>
    <submittedName>
        <fullName evidence="2">YjcB family protein</fullName>
    </submittedName>
</protein>
<dbReference type="EMBL" id="JAWXRC010000021">
    <property type="protein sequence ID" value="MDX6031065.1"/>
    <property type="molecule type" value="Genomic_DNA"/>
</dbReference>
<evidence type="ECO:0000313" key="3">
    <source>
        <dbReference type="Proteomes" id="UP001282336"/>
    </source>
</evidence>
<organism evidence="2 3">
    <name type="scientific">Scandinavium lactucae</name>
    <dbReference type="NCBI Taxonomy" id="3095028"/>
    <lineage>
        <taxon>Bacteria</taxon>
        <taxon>Pseudomonadati</taxon>
        <taxon>Pseudomonadota</taxon>
        <taxon>Gammaproteobacteria</taxon>
        <taxon>Enterobacterales</taxon>
        <taxon>Enterobacteriaceae</taxon>
        <taxon>Scandinavium</taxon>
    </lineage>
</organism>
<proteinExistence type="predicted"/>
<keyword evidence="1" id="KW-0472">Membrane</keyword>
<comment type="caution">
    <text evidence="2">The sequence shown here is derived from an EMBL/GenBank/DDBJ whole genome shotgun (WGS) entry which is preliminary data.</text>
</comment>